<dbReference type="RefSeq" id="WP_015487351.1">
    <property type="nucleotide sequence ID" value="NC_020888.1"/>
</dbReference>
<protein>
    <recommendedName>
        <fullName evidence="1">Immunity MXAN-0049 protein domain-containing protein</fullName>
    </recommendedName>
</protein>
<evidence type="ECO:0000313" key="3">
    <source>
        <dbReference type="Proteomes" id="UP000011866"/>
    </source>
</evidence>
<dbReference type="Proteomes" id="UP000011866">
    <property type="component" value="Chromosome"/>
</dbReference>
<accession>M5DTU2</accession>
<dbReference type="EMBL" id="HF680312">
    <property type="protein sequence ID" value="CCU72633.1"/>
    <property type="molecule type" value="Genomic_DNA"/>
</dbReference>
<sequence>MIYQLDPDFERFYSFDFDVEDLLEKMPRYSQRFRAKPRLSDWVEPEGRFYRSQCFSGDTKSVPDMSVWALGNLILNERAYGVFSEFIGMAGEFLPLTVNGCAFYMFNTLKVLNGDQVDCSNAVDIIDSGVHFGKAGFDILEDQLNKVEIFKLKEEKLVHSFVTQGFKSLCEDEGLTGLNFLQINCISSD</sequence>
<dbReference type="HOGENOM" id="CLU_120470_0_0_6"/>
<dbReference type="GeneID" id="79177038"/>
<reference evidence="2 3" key="1">
    <citation type="journal article" date="2013" name="Genome Announc.">
        <title>Genome Sequence of Thalassolituus oleivorans MIL-1 (DSM 14913T).</title>
        <authorList>
            <person name="Golyshin P.N."/>
            <person name="Werner J."/>
            <person name="Chernikova T.N."/>
            <person name="Tran H."/>
            <person name="Ferrer M."/>
            <person name="Yakimov M.M."/>
            <person name="Teeling H."/>
            <person name="Golyshina O.V."/>
        </authorList>
    </citation>
    <scope>NUCLEOTIDE SEQUENCE [LARGE SCALE GENOMIC DNA]</scope>
    <source>
        <strain evidence="2 3">MIL-1</strain>
    </source>
</reference>
<keyword evidence="3" id="KW-1185">Reference proteome</keyword>
<dbReference type="KEGG" id="tol:TOL_2229"/>
<name>M5DTU2_9GAMM</name>
<evidence type="ECO:0000259" key="1">
    <source>
        <dbReference type="Pfam" id="PF07791"/>
    </source>
</evidence>
<feature type="domain" description="Immunity MXAN-0049 protein" evidence="1">
    <location>
        <begin position="58"/>
        <end position="183"/>
    </location>
</feature>
<evidence type="ECO:0000313" key="2">
    <source>
        <dbReference type="EMBL" id="CCU72633.1"/>
    </source>
</evidence>
<proteinExistence type="predicted"/>
<dbReference type="InterPro" id="IPR012433">
    <property type="entry name" value="Imm11"/>
</dbReference>
<organism evidence="2 3">
    <name type="scientific">Thalassolituus oleivorans MIL-1</name>
    <dbReference type="NCBI Taxonomy" id="1298593"/>
    <lineage>
        <taxon>Bacteria</taxon>
        <taxon>Pseudomonadati</taxon>
        <taxon>Pseudomonadota</taxon>
        <taxon>Gammaproteobacteria</taxon>
        <taxon>Oceanospirillales</taxon>
        <taxon>Oceanospirillaceae</taxon>
        <taxon>Thalassolituus</taxon>
    </lineage>
</organism>
<gene>
    <name evidence="2" type="ORF">TOL_2229</name>
</gene>
<dbReference type="AlphaFoldDB" id="M5DTU2"/>
<dbReference type="Pfam" id="PF07791">
    <property type="entry name" value="Imm11"/>
    <property type="match status" value="1"/>
</dbReference>